<proteinExistence type="predicted"/>
<gene>
    <name evidence="1" type="ORF">MICPUCDRAFT_54821</name>
</gene>
<dbReference type="GeneID" id="9690429"/>
<dbReference type="EMBL" id="GG663753">
    <property type="protein sequence ID" value="EEH50850.1"/>
    <property type="molecule type" value="Genomic_DNA"/>
</dbReference>
<accession>C1NAA5</accession>
<evidence type="ECO:0000313" key="2">
    <source>
        <dbReference type="Proteomes" id="UP000001876"/>
    </source>
</evidence>
<dbReference type="AlphaFoldDB" id="C1NAA5"/>
<keyword evidence="2" id="KW-1185">Reference proteome</keyword>
<dbReference type="OrthoDB" id="521976at2759"/>
<evidence type="ECO:0000313" key="1">
    <source>
        <dbReference type="EMBL" id="EEH50850.1"/>
    </source>
</evidence>
<name>C1NAA5_MICPC</name>
<dbReference type="eggNOG" id="ENOG502S980">
    <property type="taxonomic scope" value="Eukaryota"/>
</dbReference>
<reference evidence="1 2" key="1">
    <citation type="journal article" date="2009" name="Science">
        <title>Green evolution and dynamic adaptations revealed by genomes of the marine picoeukaryotes Micromonas.</title>
        <authorList>
            <person name="Worden A.Z."/>
            <person name="Lee J.H."/>
            <person name="Mock T."/>
            <person name="Rouze P."/>
            <person name="Simmons M.P."/>
            <person name="Aerts A.L."/>
            <person name="Allen A.E."/>
            <person name="Cuvelier M.L."/>
            <person name="Derelle E."/>
            <person name="Everett M.V."/>
            <person name="Foulon E."/>
            <person name="Grimwood J."/>
            <person name="Gundlach H."/>
            <person name="Henrissat B."/>
            <person name="Napoli C."/>
            <person name="McDonald S.M."/>
            <person name="Parker M.S."/>
            <person name="Rombauts S."/>
            <person name="Salamov A."/>
            <person name="Von Dassow P."/>
            <person name="Badger J.H."/>
            <person name="Coutinho P.M."/>
            <person name="Demir E."/>
            <person name="Dubchak I."/>
            <person name="Gentemann C."/>
            <person name="Eikrem W."/>
            <person name="Gready J.E."/>
            <person name="John U."/>
            <person name="Lanier W."/>
            <person name="Lindquist E.A."/>
            <person name="Lucas S."/>
            <person name="Mayer K.F."/>
            <person name="Moreau H."/>
            <person name="Not F."/>
            <person name="Otillar R."/>
            <person name="Panaud O."/>
            <person name="Pangilinan J."/>
            <person name="Paulsen I."/>
            <person name="Piegu B."/>
            <person name="Poliakov A."/>
            <person name="Robbens S."/>
            <person name="Schmutz J."/>
            <person name="Toulza E."/>
            <person name="Wyss T."/>
            <person name="Zelensky A."/>
            <person name="Zhou K."/>
            <person name="Armbrust E.V."/>
            <person name="Bhattacharya D."/>
            <person name="Goodenough U.W."/>
            <person name="Van de Peer Y."/>
            <person name="Grigoriev I.V."/>
        </authorList>
    </citation>
    <scope>NUCLEOTIDE SEQUENCE [LARGE SCALE GENOMIC DNA]</scope>
    <source>
        <strain evidence="1 2">CCMP1545</strain>
    </source>
</reference>
<sequence length="190" mass="21831">MNTEYLVHDFKTLCSKLSRTSRTVFVDLGASLVFHTGEPPTLSLIKLYQKFGFYFDHIYAYELTQGNVTELYDSLPAEWLSSYHWINAGVELDPSSALNPLSLLIKSFRPEDFIVLKLDVDNPEIELSLVKQILETPALHSLIDQFYFEHHVRLEELRGPWGATVRGSVSDSLLLFQKLRMKGIPAHFWV</sequence>
<organism evidence="2">
    <name type="scientific">Micromonas pusilla (strain CCMP1545)</name>
    <name type="common">Picoplanktonic green alga</name>
    <dbReference type="NCBI Taxonomy" id="564608"/>
    <lineage>
        <taxon>Eukaryota</taxon>
        <taxon>Viridiplantae</taxon>
        <taxon>Chlorophyta</taxon>
        <taxon>Mamiellophyceae</taxon>
        <taxon>Mamiellales</taxon>
        <taxon>Mamiellaceae</taxon>
        <taxon>Micromonas</taxon>
    </lineage>
</organism>
<protein>
    <submittedName>
        <fullName evidence="1">Predicted protein</fullName>
    </submittedName>
</protein>
<dbReference type="OMA" id="SSYHWIN"/>
<dbReference type="KEGG" id="mpp:MICPUCDRAFT_54821"/>
<dbReference type="RefSeq" id="XP_003064870.1">
    <property type="nucleotide sequence ID" value="XM_003064824.1"/>
</dbReference>
<dbReference type="Proteomes" id="UP000001876">
    <property type="component" value="Unassembled WGS sequence"/>
</dbReference>